<gene>
    <name evidence="2" type="ORF">APHIGO_LOCUS11240</name>
</gene>
<sequence length="141" mass="16362">MCHSVYILIVRFLSAYITFKYSSADRSIVLTRRLCFFFIYFLSCLFVGYKRATANADHSDGRVGENNARICYKENEKKEIFPSEPITGLELIPPSLFRSIPAYIHNIFIIVVVYTHVVNVVMLLLFRRIIVFTYNIVCECA</sequence>
<reference evidence="2" key="1">
    <citation type="submission" date="2022-02" db="EMBL/GenBank/DDBJ databases">
        <authorList>
            <person name="King R."/>
        </authorList>
    </citation>
    <scope>NUCLEOTIDE SEQUENCE</scope>
</reference>
<evidence type="ECO:0000256" key="1">
    <source>
        <dbReference type="SAM" id="Phobius"/>
    </source>
</evidence>
<feature type="transmembrane region" description="Helical" evidence="1">
    <location>
        <begin position="34"/>
        <end position="52"/>
    </location>
</feature>
<keyword evidence="1" id="KW-0812">Transmembrane</keyword>
<evidence type="ECO:0000313" key="3">
    <source>
        <dbReference type="Proteomes" id="UP001154329"/>
    </source>
</evidence>
<dbReference type="AlphaFoldDB" id="A0A9P0JFF6"/>
<feature type="transmembrane region" description="Helical" evidence="1">
    <location>
        <begin position="103"/>
        <end position="126"/>
    </location>
</feature>
<keyword evidence="1" id="KW-1133">Transmembrane helix</keyword>
<dbReference type="Proteomes" id="UP001154329">
    <property type="component" value="Chromosome 4"/>
</dbReference>
<keyword evidence="3" id="KW-1185">Reference proteome</keyword>
<accession>A0A9P0JFF6</accession>
<name>A0A9P0JFF6_APHGO</name>
<protein>
    <submittedName>
        <fullName evidence="2">Uncharacterized protein</fullName>
    </submittedName>
</protein>
<proteinExistence type="predicted"/>
<reference evidence="2" key="2">
    <citation type="submission" date="2022-10" db="EMBL/GenBank/DDBJ databases">
        <authorList>
            <consortium name="ENA_rothamsted_submissions"/>
            <consortium name="culmorum"/>
            <person name="King R."/>
        </authorList>
    </citation>
    <scope>NUCLEOTIDE SEQUENCE</scope>
</reference>
<dbReference type="EMBL" id="OU899037">
    <property type="protein sequence ID" value="CAH1737792.1"/>
    <property type="molecule type" value="Genomic_DNA"/>
</dbReference>
<keyword evidence="1" id="KW-0472">Membrane</keyword>
<organism evidence="2 3">
    <name type="scientific">Aphis gossypii</name>
    <name type="common">Cotton aphid</name>
    <dbReference type="NCBI Taxonomy" id="80765"/>
    <lineage>
        <taxon>Eukaryota</taxon>
        <taxon>Metazoa</taxon>
        <taxon>Ecdysozoa</taxon>
        <taxon>Arthropoda</taxon>
        <taxon>Hexapoda</taxon>
        <taxon>Insecta</taxon>
        <taxon>Pterygota</taxon>
        <taxon>Neoptera</taxon>
        <taxon>Paraneoptera</taxon>
        <taxon>Hemiptera</taxon>
        <taxon>Sternorrhyncha</taxon>
        <taxon>Aphidomorpha</taxon>
        <taxon>Aphidoidea</taxon>
        <taxon>Aphididae</taxon>
        <taxon>Aphidini</taxon>
        <taxon>Aphis</taxon>
        <taxon>Aphis</taxon>
    </lineage>
</organism>
<evidence type="ECO:0000313" key="2">
    <source>
        <dbReference type="EMBL" id="CAH1737792.1"/>
    </source>
</evidence>